<dbReference type="EMBL" id="CP002353">
    <property type="protein sequence ID" value="ADV61467.1"/>
    <property type="molecule type" value="Genomic_DNA"/>
</dbReference>
<feature type="chain" id="PRO_5003226301" description="PEP-CTERM protein-sorting domain-containing protein" evidence="1">
    <location>
        <begin position="26"/>
        <end position="233"/>
    </location>
</feature>
<keyword evidence="3" id="KW-1185">Reference proteome</keyword>
<keyword evidence="1" id="KW-0732">Signal</keyword>
<evidence type="ECO:0000313" key="3">
    <source>
        <dbReference type="Proteomes" id="UP000008631"/>
    </source>
</evidence>
<evidence type="ECO:0000313" key="2">
    <source>
        <dbReference type="EMBL" id="ADV61467.1"/>
    </source>
</evidence>
<gene>
    <name evidence="2" type="ordered locus">Isop_0877</name>
</gene>
<organism evidence="2 3">
    <name type="scientific">Isosphaera pallida (strain ATCC 43644 / DSM 9630 / IS1B)</name>
    <dbReference type="NCBI Taxonomy" id="575540"/>
    <lineage>
        <taxon>Bacteria</taxon>
        <taxon>Pseudomonadati</taxon>
        <taxon>Planctomycetota</taxon>
        <taxon>Planctomycetia</taxon>
        <taxon>Isosphaerales</taxon>
        <taxon>Isosphaeraceae</taxon>
        <taxon>Isosphaera</taxon>
    </lineage>
</organism>
<sequence length="233" mass="24028">MTLNRFCWRAFVMPLAICLVTAGSAACRGEIILTFDGPPLTVIQGQVGASFNLLFVRNDGLGPAGTDLNAFSLVLGHPDLIFTGATVYSGINGYVFNGIPSLGFLVTVNSPGPGNISLSDLGNTPADVRSFVNDGDFYGVATVTFNVSPTATVGTIPLTSLLLSGTDLSRGDGTPINDSGTVSAPISQFLRIEPQNGSGDAIPEPGVALLSVVVGMGGAWWLRRRGRNAVGVG</sequence>
<dbReference type="AlphaFoldDB" id="E8R2W3"/>
<dbReference type="Proteomes" id="UP000008631">
    <property type="component" value="Chromosome"/>
</dbReference>
<feature type="signal peptide" evidence="1">
    <location>
        <begin position="1"/>
        <end position="25"/>
    </location>
</feature>
<dbReference type="InParanoid" id="E8R2W3"/>
<reference key="1">
    <citation type="submission" date="2010-11" db="EMBL/GenBank/DDBJ databases">
        <title>The complete sequence of chromosome of Isophaera pallida ATCC 43644.</title>
        <authorList>
            <consortium name="US DOE Joint Genome Institute (JGI-PGF)"/>
            <person name="Lucas S."/>
            <person name="Copeland A."/>
            <person name="Lapidus A."/>
            <person name="Bruce D."/>
            <person name="Goodwin L."/>
            <person name="Pitluck S."/>
            <person name="Kyrpides N."/>
            <person name="Mavromatis K."/>
            <person name="Pagani I."/>
            <person name="Ivanova N."/>
            <person name="Saunders E."/>
            <person name="Brettin T."/>
            <person name="Detter J.C."/>
            <person name="Han C."/>
            <person name="Tapia R."/>
            <person name="Land M."/>
            <person name="Hauser L."/>
            <person name="Markowitz V."/>
            <person name="Cheng J.-F."/>
            <person name="Hugenholtz P."/>
            <person name="Woyke T."/>
            <person name="Wu D."/>
            <person name="Eisen J.A."/>
        </authorList>
    </citation>
    <scope>NUCLEOTIDE SEQUENCE</scope>
    <source>
        <strain>ATCC 43644</strain>
    </source>
</reference>
<dbReference type="RefSeq" id="WP_013563756.1">
    <property type="nucleotide sequence ID" value="NC_014962.1"/>
</dbReference>
<protein>
    <recommendedName>
        <fullName evidence="4">PEP-CTERM protein-sorting domain-containing protein</fullName>
    </recommendedName>
</protein>
<accession>E8R2W3</accession>
<dbReference type="STRING" id="575540.Isop_0877"/>
<evidence type="ECO:0008006" key="4">
    <source>
        <dbReference type="Google" id="ProtNLM"/>
    </source>
</evidence>
<dbReference type="KEGG" id="ipa:Isop_0877"/>
<dbReference type="PROSITE" id="PS51257">
    <property type="entry name" value="PROKAR_LIPOPROTEIN"/>
    <property type="match status" value="1"/>
</dbReference>
<proteinExistence type="predicted"/>
<dbReference type="HOGENOM" id="CLU_1188687_0_0_0"/>
<reference evidence="2 3" key="2">
    <citation type="journal article" date="2011" name="Stand. Genomic Sci.">
        <title>Complete genome sequence of Isosphaera pallida type strain (IS1B).</title>
        <authorList>
            <consortium name="US DOE Joint Genome Institute (JGI-PGF)"/>
            <person name="Goker M."/>
            <person name="Cleland D."/>
            <person name="Saunders E."/>
            <person name="Lapidus A."/>
            <person name="Nolan M."/>
            <person name="Lucas S."/>
            <person name="Hammon N."/>
            <person name="Deshpande S."/>
            <person name="Cheng J.F."/>
            <person name="Tapia R."/>
            <person name="Han C."/>
            <person name="Goodwin L."/>
            <person name="Pitluck S."/>
            <person name="Liolios K."/>
            <person name="Pagani I."/>
            <person name="Ivanova N."/>
            <person name="Mavromatis K."/>
            <person name="Pati A."/>
            <person name="Chen A."/>
            <person name="Palaniappan K."/>
            <person name="Land M."/>
            <person name="Hauser L."/>
            <person name="Chang Y.J."/>
            <person name="Jeffries C.D."/>
            <person name="Detter J.C."/>
            <person name="Beck B."/>
            <person name="Woyke T."/>
            <person name="Bristow J."/>
            <person name="Eisen J.A."/>
            <person name="Markowitz V."/>
            <person name="Hugenholtz P."/>
            <person name="Kyrpides N.C."/>
            <person name="Klenk H.P."/>
        </authorList>
    </citation>
    <scope>NUCLEOTIDE SEQUENCE [LARGE SCALE GENOMIC DNA]</scope>
    <source>
        <strain evidence="3">ATCC 43644 / DSM 9630 / IS1B</strain>
    </source>
</reference>
<evidence type="ECO:0000256" key="1">
    <source>
        <dbReference type="SAM" id="SignalP"/>
    </source>
</evidence>
<name>E8R2W3_ISOPI</name>